<dbReference type="EMBL" id="OZ037950">
    <property type="protein sequence ID" value="CAL1712620.1"/>
    <property type="molecule type" value="Genomic_DNA"/>
</dbReference>
<evidence type="ECO:0000256" key="4">
    <source>
        <dbReference type="ARBA" id="ARBA00022989"/>
    </source>
</evidence>
<feature type="region of interest" description="Disordered" evidence="6">
    <location>
        <begin position="1"/>
        <end position="22"/>
    </location>
</feature>
<feature type="transmembrane region" description="Helical" evidence="7">
    <location>
        <begin position="265"/>
        <end position="288"/>
    </location>
</feature>
<dbReference type="Gene3D" id="1.20.1250.20">
    <property type="entry name" value="MFS general substrate transporter like domains"/>
    <property type="match status" value="2"/>
</dbReference>
<evidence type="ECO:0000313" key="10">
    <source>
        <dbReference type="Proteomes" id="UP001497453"/>
    </source>
</evidence>
<dbReference type="PROSITE" id="PS50850">
    <property type="entry name" value="MFS"/>
    <property type="match status" value="1"/>
</dbReference>
<evidence type="ECO:0000313" key="9">
    <source>
        <dbReference type="EMBL" id="CAL1712620.1"/>
    </source>
</evidence>
<evidence type="ECO:0000256" key="3">
    <source>
        <dbReference type="ARBA" id="ARBA00022692"/>
    </source>
</evidence>
<protein>
    <recommendedName>
        <fullName evidence="8">Major facilitator superfamily (MFS) profile domain-containing protein</fullName>
    </recommendedName>
</protein>
<dbReference type="PANTHER" id="PTHR42718:SF9">
    <property type="entry name" value="MAJOR FACILITATOR SUPERFAMILY MULTIDRUG TRANSPORTER MFSC"/>
    <property type="match status" value="1"/>
</dbReference>
<dbReference type="InterPro" id="IPR011701">
    <property type="entry name" value="MFS"/>
</dbReference>
<dbReference type="Proteomes" id="UP001497453">
    <property type="component" value="Chromosome 7"/>
</dbReference>
<organism evidence="9 10">
    <name type="scientific">Somion occarium</name>
    <dbReference type="NCBI Taxonomy" id="3059160"/>
    <lineage>
        <taxon>Eukaryota</taxon>
        <taxon>Fungi</taxon>
        <taxon>Dikarya</taxon>
        <taxon>Basidiomycota</taxon>
        <taxon>Agaricomycotina</taxon>
        <taxon>Agaricomycetes</taxon>
        <taxon>Polyporales</taxon>
        <taxon>Cerrenaceae</taxon>
        <taxon>Somion</taxon>
    </lineage>
</organism>
<dbReference type="PANTHER" id="PTHR42718">
    <property type="entry name" value="MAJOR FACILITATOR SUPERFAMILY MULTIDRUG TRANSPORTER MFSC"/>
    <property type="match status" value="1"/>
</dbReference>
<evidence type="ECO:0000256" key="7">
    <source>
        <dbReference type="SAM" id="Phobius"/>
    </source>
</evidence>
<comment type="subcellular location">
    <subcellularLocation>
        <location evidence="1">Membrane</location>
        <topology evidence="1">Multi-pass membrane protein</topology>
    </subcellularLocation>
</comment>
<evidence type="ECO:0000256" key="5">
    <source>
        <dbReference type="ARBA" id="ARBA00023136"/>
    </source>
</evidence>
<name>A0ABP1DY41_9APHY</name>
<keyword evidence="3 7" id="KW-0812">Transmembrane</keyword>
<evidence type="ECO:0000256" key="6">
    <source>
        <dbReference type="SAM" id="MobiDB-lite"/>
    </source>
</evidence>
<feature type="transmembrane region" description="Helical" evidence="7">
    <location>
        <begin position="202"/>
        <end position="221"/>
    </location>
</feature>
<evidence type="ECO:0000256" key="2">
    <source>
        <dbReference type="ARBA" id="ARBA00022448"/>
    </source>
</evidence>
<keyword evidence="10" id="KW-1185">Reference proteome</keyword>
<feature type="transmembrane region" description="Helical" evidence="7">
    <location>
        <begin position="502"/>
        <end position="522"/>
    </location>
</feature>
<feature type="transmembrane region" description="Helical" evidence="7">
    <location>
        <begin position="382"/>
        <end position="402"/>
    </location>
</feature>
<sequence length="579" mass="62316">MGKALDSSGLCTPSEPIPVSDKQQGYDVDLTVQPPSAFKAIALTSVCTLSMLIVSVTTSSSQISLPVVGAELGIREDQLQWILSAYALSSGCLLIPFGRLADLYGRRMIFLVGCVFQGAFALGCGFANDLVTISVLRGFQGLGAAATIPASLGILAHAFPPGNARSLAFATFSAGQPLGAGLGFAIGGLLTEFARATWRSMYFVVAGLSVICIVGAVLLVERDHPSTEQDKRVDWLGVVLVTVGLTLVVFVLSDGEIAPRQWSTSYIIALLVVGVILTVAFFVWQWYLERPSVRQRHSRWTPPPLMKISLWCRGNGRFAAMQCIVFFLMCAFQSWTMWAVLYYESYQHYSPVLAMIRMLPMIPAGILCNVFIGLLVGKIPGVIIIAIGCLCTGIAGLLFAVINPAATYWAFGFPAAVLTVIGADFVFAGGSLFIAKLAFPHEQSLAGGLFQTMAQLGTAFGLSITTIVFDRVRARESLIYGVVIDSEGSNAPREAQLHAYQAAQWTVLGFGALASLIAVVFLRGVGVVGGPHKPNPSEDDKSENEKTMTTAVEKFDFTTIFTTLHHHARLVHFHIDDFN</sequence>
<feature type="transmembrane region" description="Helical" evidence="7">
    <location>
        <begin position="447"/>
        <end position="469"/>
    </location>
</feature>
<evidence type="ECO:0000259" key="8">
    <source>
        <dbReference type="PROSITE" id="PS50850"/>
    </source>
</evidence>
<feature type="transmembrane region" description="Helical" evidence="7">
    <location>
        <begin position="355"/>
        <end position="375"/>
    </location>
</feature>
<gene>
    <name evidence="9" type="ORF">GFSPODELE1_LOCUS8908</name>
</gene>
<feature type="transmembrane region" description="Helical" evidence="7">
    <location>
        <begin position="134"/>
        <end position="155"/>
    </location>
</feature>
<keyword evidence="2" id="KW-0813">Transport</keyword>
<feature type="domain" description="Major facilitator superfamily (MFS) profile" evidence="8">
    <location>
        <begin position="43"/>
        <end position="527"/>
    </location>
</feature>
<keyword evidence="4 7" id="KW-1133">Transmembrane helix</keyword>
<feature type="transmembrane region" description="Helical" evidence="7">
    <location>
        <begin position="167"/>
        <end position="190"/>
    </location>
</feature>
<keyword evidence="5 7" id="KW-0472">Membrane</keyword>
<accession>A0ABP1DY41</accession>
<dbReference type="Pfam" id="PF07690">
    <property type="entry name" value="MFS_1"/>
    <property type="match status" value="1"/>
</dbReference>
<dbReference type="SUPFAM" id="SSF103473">
    <property type="entry name" value="MFS general substrate transporter"/>
    <property type="match status" value="1"/>
</dbReference>
<dbReference type="InterPro" id="IPR036259">
    <property type="entry name" value="MFS_trans_sf"/>
</dbReference>
<evidence type="ECO:0000256" key="1">
    <source>
        <dbReference type="ARBA" id="ARBA00004141"/>
    </source>
</evidence>
<feature type="transmembrane region" description="Helical" evidence="7">
    <location>
        <begin position="408"/>
        <end position="435"/>
    </location>
</feature>
<proteinExistence type="predicted"/>
<feature type="transmembrane region" description="Helical" evidence="7">
    <location>
        <begin position="79"/>
        <end position="97"/>
    </location>
</feature>
<dbReference type="InterPro" id="IPR020846">
    <property type="entry name" value="MFS_dom"/>
</dbReference>
<feature type="transmembrane region" description="Helical" evidence="7">
    <location>
        <begin position="323"/>
        <end position="343"/>
    </location>
</feature>
<feature type="transmembrane region" description="Helical" evidence="7">
    <location>
        <begin position="109"/>
        <end position="128"/>
    </location>
</feature>
<reference evidence="10" key="1">
    <citation type="submission" date="2024-04" db="EMBL/GenBank/DDBJ databases">
        <authorList>
            <person name="Shaw F."/>
            <person name="Minotto A."/>
        </authorList>
    </citation>
    <scope>NUCLEOTIDE SEQUENCE [LARGE SCALE GENOMIC DNA]</scope>
</reference>
<feature type="transmembrane region" description="Helical" evidence="7">
    <location>
        <begin position="233"/>
        <end position="253"/>
    </location>
</feature>